<sequence length="191" mass="20681">MPHPAVVRLRELLPPPRSGGDAVDWEQIERTTGLAFPADYREFVELYGGGEIDEYLSVSTPPVPGSPYGDLLDRGEPALSDRDCEELCAFLSGGALPPLLPFVDSASSDVVFWLRDGAPDGWRAAVFRRQTPHGTSRWTVFDGGVAALCVAALTGEVHPFSERLSASGGHEFVSWRGGEDRQPPAPGRHGW</sequence>
<dbReference type="EMBL" id="AP035884">
    <property type="protein sequence ID" value="BFP52466.1"/>
    <property type="molecule type" value="Genomic_DNA"/>
</dbReference>
<dbReference type="SMART" id="SM00860">
    <property type="entry name" value="SMI1_KNR4"/>
    <property type="match status" value="1"/>
</dbReference>
<dbReference type="SUPFAM" id="SSF160631">
    <property type="entry name" value="SMI1/KNR4-like"/>
    <property type="match status" value="1"/>
</dbReference>
<organism evidence="3">
    <name type="scientific">Streptomyces sp. CMC78</name>
    <dbReference type="NCBI Taxonomy" id="3231512"/>
    <lineage>
        <taxon>Bacteria</taxon>
        <taxon>Bacillati</taxon>
        <taxon>Actinomycetota</taxon>
        <taxon>Actinomycetes</taxon>
        <taxon>Kitasatosporales</taxon>
        <taxon>Streptomycetaceae</taxon>
        <taxon>Streptomyces</taxon>
    </lineage>
</organism>
<evidence type="ECO:0000313" key="3">
    <source>
        <dbReference type="EMBL" id="BFP52466.1"/>
    </source>
</evidence>
<protein>
    <recommendedName>
        <fullName evidence="2">Knr4/Smi1-like domain-containing protein</fullName>
    </recommendedName>
</protein>
<proteinExistence type="predicted"/>
<dbReference type="Gene3D" id="3.40.1580.10">
    <property type="entry name" value="SMI1/KNR4-like"/>
    <property type="match status" value="1"/>
</dbReference>
<accession>A0AB33KEN0</accession>
<feature type="domain" description="Knr4/Smi1-like" evidence="2">
    <location>
        <begin position="19"/>
        <end position="178"/>
    </location>
</feature>
<evidence type="ECO:0000259" key="2">
    <source>
        <dbReference type="SMART" id="SM00860"/>
    </source>
</evidence>
<dbReference type="AlphaFoldDB" id="A0AB33KEN0"/>
<feature type="region of interest" description="Disordered" evidence="1">
    <location>
        <begin position="171"/>
        <end position="191"/>
    </location>
</feature>
<gene>
    <name evidence="3" type="ORF">SCMC78_22730</name>
</gene>
<dbReference type="InterPro" id="IPR018958">
    <property type="entry name" value="Knr4/Smi1-like_dom"/>
</dbReference>
<name>A0AB33KEN0_9ACTN</name>
<evidence type="ECO:0000256" key="1">
    <source>
        <dbReference type="SAM" id="MobiDB-lite"/>
    </source>
</evidence>
<reference evidence="3" key="1">
    <citation type="submission" date="2024-07" db="EMBL/GenBank/DDBJ databases">
        <title>Complete genome sequences of cellulolytic bacteria, Kitasatospora sp. CMC57 and Streptomyces sp. CMC78, isolated from Japanese agricultural soil.</title>
        <authorList>
            <person name="Hashimoto T."/>
            <person name="Ito M."/>
            <person name="Iwamoto M."/>
            <person name="Fukahori D."/>
            <person name="Shoda T."/>
            <person name="Sakoda M."/>
            <person name="Morohoshi T."/>
            <person name="Mitsuboshi M."/>
            <person name="Nishizawa T."/>
        </authorList>
    </citation>
    <scope>NUCLEOTIDE SEQUENCE</scope>
    <source>
        <strain evidence="3">CMC78</strain>
    </source>
</reference>
<dbReference type="InterPro" id="IPR037883">
    <property type="entry name" value="Knr4/Smi1-like_sf"/>
</dbReference>
<dbReference type="RefSeq" id="WP_398691354.1">
    <property type="nucleotide sequence ID" value="NZ_AP035884.1"/>
</dbReference>
<dbReference type="KEGG" id="stcm:SCMC78_22730"/>
<dbReference type="Pfam" id="PF09346">
    <property type="entry name" value="SMI1_KNR4"/>
    <property type="match status" value="1"/>
</dbReference>